<feature type="coiled-coil region" evidence="1">
    <location>
        <begin position="52"/>
        <end position="203"/>
    </location>
</feature>
<accession>Q9M1H4</accession>
<proteinExistence type="predicted"/>
<feature type="region of interest" description="Disordered" evidence="2">
    <location>
        <begin position="254"/>
        <end position="273"/>
    </location>
</feature>
<evidence type="ECO:0000313" key="3">
    <source>
        <dbReference type="EMBL" id="CAB77573.1"/>
    </source>
</evidence>
<reference evidence="3" key="2">
    <citation type="submission" date="2000-02" db="EMBL/GenBank/DDBJ databases">
        <authorList>
            <person name="Obermaier B."/>
            <person name="Ottenwaelder B."/>
            <person name="Duchemin D."/>
            <person name="Zeitler K."/>
            <person name="Mewes H.W."/>
            <person name="Rudd S."/>
            <person name="Lemcke K."/>
            <person name="Mayer K.F.X."/>
            <person name="Quetier F."/>
            <person name="Salanoubat M."/>
        </authorList>
    </citation>
    <scope>NUCLEOTIDE SEQUENCE</scope>
</reference>
<organism evidence="3">
    <name type="scientific">Arabidopsis thaliana</name>
    <name type="common">Mouse-ear cress</name>
    <dbReference type="NCBI Taxonomy" id="3702"/>
    <lineage>
        <taxon>Eukaryota</taxon>
        <taxon>Viridiplantae</taxon>
        <taxon>Streptophyta</taxon>
        <taxon>Embryophyta</taxon>
        <taxon>Tracheophyta</taxon>
        <taxon>Spermatophyta</taxon>
        <taxon>Magnoliopsida</taxon>
        <taxon>eudicotyledons</taxon>
        <taxon>Gunneridae</taxon>
        <taxon>Pentapetalae</taxon>
        <taxon>rosids</taxon>
        <taxon>malvids</taxon>
        <taxon>Brassicales</taxon>
        <taxon>Brassicaceae</taxon>
        <taxon>Camelineae</taxon>
        <taxon>Arabidopsis</taxon>
    </lineage>
</organism>
<reference key="1">
    <citation type="journal article" date="2000" name="Nature">
        <title>Sequence and analysis of chromosome 3 of the plant Arabidopsis thaliana.</title>
        <authorList>
            <consortium name="European Union Chromosome 3 Arabidopsis Sequencing Consortium"/>
            <consortium name="Institute for Genomic Research"/>
            <consortium name="Kazusa DNA Research Institute"/>
            <person name="Salanoubat M."/>
            <person name="Lemcke K."/>
            <person name="Rieger M."/>
            <person name="Ansorge W."/>
            <person name="Unseld M."/>
            <person name="Fartmann B."/>
            <person name="Valle G."/>
            <person name="Blocker H."/>
            <person name="Perez-Alonso M."/>
            <person name="Obermaier B."/>
            <person name="Delseny M."/>
            <person name="Boutry M."/>
            <person name="Grivell L.A."/>
            <person name="Mache R."/>
            <person name="Puigdomenech P."/>
            <person name="De Simone V."/>
            <person name="Choisne N."/>
            <person name="Artiguenave F."/>
            <person name="Robert C."/>
            <person name="Brottier P."/>
            <person name="Wincker P."/>
            <person name="Cattolico L."/>
            <person name="Weissenbach J."/>
            <person name="Saurin W."/>
            <person name="Quetier F."/>
            <person name="Schafer M."/>
            <person name="Muller-Auer S."/>
            <person name="Gabel C."/>
            <person name="Fuchs M."/>
            <person name="Benes V."/>
            <person name="Wurmbach E."/>
            <person name="Drzonek H."/>
            <person name="Erfle H."/>
            <person name="Jordan N."/>
            <person name="Bangert S."/>
            <person name="Wiedelmann R."/>
            <person name="Kranz H."/>
            <person name="Voss H."/>
            <person name="Holland R."/>
            <person name="Brandt P."/>
            <person name="Nyakatura G."/>
            <person name="Vezzi A."/>
            <person name="D'Angelo M."/>
            <person name="Pallavicini A."/>
            <person name="Toppo S."/>
            <person name="Simionati B."/>
            <person name="Conrad A."/>
            <person name="Hornischer K."/>
            <person name="Kauer G."/>
            <person name="Lohnert T.H."/>
            <person name="Nordsiek G."/>
            <person name="Reichelt J."/>
            <person name="Scharfe M."/>
            <person name="Schon O."/>
            <person name="Bargues M."/>
            <person name="Terol J."/>
            <person name="Climent J."/>
            <person name="Navarro P."/>
            <person name="Collado C."/>
            <person name="Perez-Perez A."/>
            <person name="Ottenwalder B."/>
            <person name="Duchemin D."/>
            <person name="Cooke R."/>
            <person name="Laudie M."/>
            <person name="Berger-Llauro C."/>
            <person name="Purnelle B."/>
            <person name="Masuy D."/>
            <person name="de Haan M."/>
            <person name="Maarse A.C."/>
            <person name="Alcaraz J.P."/>
            <person name="Cottet A."/>
            <person name="Casacuberta E."/>
            <person name="Monfort A."/>
            <person name="Argiriou A."/>
            <person name="flores M."/>
            <person name="Liguori R."/>
            <person name="Vitale D."/>
            <person name="Mannhaupt G."/>
            <person name="Haase D."/>
            <person name="Schoof H."/>
            <person name="Rudd S."/>
            <person name="Zaccaria P."/>
            <person name="Mewes H.W."/>
            <person name="Mayer K.F."/>
            <person name="Kaul S."/>
            <person name="Town C.D."/>
            <person name="Koo H.L."/>
            <person name="Tallon L.J."/>
            <person name="Jenkins J."/>
            <person name="Rooney T."/>
            <person name="Rizzo M."/>
            <person name="Walts A."/>
            <person name="Utterback T."/>
            <person name="Fujii C.Y."/>
            <person name="Shea T.P."/>
            <person name="Creasy T.H."/>
            <person name="Haas B."/>
            <person name="Maiti R."/>
            <person name="Wu D."/>
            <person name="Peterson J."/>
            <person name="Van Aken S."/>
            <person name="Pai G."/>
            <person name="Militscher J."/>
            <person name="Sellers P."/>
            <person name="Gill J.E."/>
            <person name="Feldblyum T.V."/>
            <person name="Preuss D."/>
            <person name="Lin X."/>
            <person name="Nierman W.C."/>
            <person name="Salzberg S.L."/>
            <person name="White O."/>
            <person name="Venter J.C."/>
            <person name="Fraser C.M."/>
            <person name="Kaneko T."/>
            <person name="Nakamura Y."/>
            <person name="Sato S."/>
            <person name="Kato T."/>
            <person name="Asamizu E."/>
            <person name="Sasamoto S."/>
            <person name="Kimura T."/>
            <person name="Idesawa K."/>
            <person name="Kawashima K."/>
            <person name="Kishida Y."/>
            <person name="Kiyokawa C."/>
            <person name="Kohara M."/>
            <person name="Matsumoto M."/>
            <person name="Matsuno A."/>
            <person name="Muraki A."/>
            <person name="Nakayama S."/>
            <person name="Nakazaki N."/>
            <person name="Shinpo S."/>
            <person name="Takeuchi C."/>
            <person name="Wada T."/>
            <person name="Watanabe A."/>
            <person name="Yamada M."/>
            <person name="Yasuda M."/>
            <person name="Tabata S."/>
        </authorList>
    </citation>
    <scope>NUCLEOTIDE SEQUENCE [LARGE SCALE GENOMIC DNA]</scope>
    <source>
        <strain>cv. Columbia</strain>
    </source>
</reference>
<reference evidence="3" key="3">
    <citation type="submission" date="2000-05" db="EMBL/GenBank/DDBJ databases">
        <authorList>
            <person name="EU Arabidopsis sequencing project"/>
        </authorList>
    </citation>
    <scope>NUCLEOTIDE SEQUENCE</scope>
</reference>
<dbReference type="AlphaFoldDB" id="Q9M1H4"/>
<protein>
    <submittedName>
        <fullName evidence="3">Uncharacterized protein T14E10_100</fullName>
    </submittedName>
</protein>
<name>Q9M1H4_ARATH</name>
<evidence type="ECO:0000256" key="2">
    <source>
        <dbReference type="SAM" id="MobiDB-lite"/>
    </source>
</evidence>
<dbReference type="PIR" id="T47612">
    <property type="entry name" value="T47612"/>
</dbReference>
<dbReference type="ExpressionAtlas" id="Q9M1H4">
    <property type="expression patterns" value="baseline and differential"/>
</dbReference>
<gene>
    <name evidence="3" type="primary">T14E10_100</name>
</gene>
<keyword evidence="1" id="KW-0175">Coiled coil</keyword>
<dbReference type="EMBL" id="AL138656">
    <property type="protein sequence ID" value="CAB77573.1"/>
    <property type="molecule type" value="Genomic_DNA"/>
</dbReference>
<evidence type="ECO:0000256" key="1">
    <source>
        <dbReference type="SAM" id="Coils"/>
    </source>
</evidence>
<sequence>MENLKADGQETSNFKTISISVGMGCNYSKKGSEKLSCNMVSPCPGSFGRSSFAEAKKRLEKLEQDYQHTYEKYTELQSDRYMYYIAFQRPGHHSRWVGYCIDHIENVVEQLQNVLDKLNTEEASQRGRETPTNGKQFFLTHGCKSLAQENMVLQKLKAETKEQYTDGLCQETIDVKRINWEIVTNVHRELEKEKIELENILQDRIHFARKNEKGYIEKIRVLREKCKCIVERRDAEKKYLLDLEKNFRDMNKTASQRKGCRKGNFRDVPLSVQ</sequence>